<dbReference type="EMBL" id="SSDS01000073">
    <property type="protein sequence ID" value="TXG76431.1"/>
    <property type="molecule type" value="Genomic_DNA"/>
</dbReference>
<dbReference type="Proteomes" id="UP000321026">
    <property type="component" value="Unassembled WGS sequence"/>
</dbReference>
<proteinExistence type="predicted"/>
<sequence>MKLLIILCFVSVAYAMLEIKGFPGTSSVQDTIALISDGITSFSTPSKQPTVNFGYKILFSGGMPLTIANLDKAKIEDNPLDEVYERIGSNPNASTPSSMKDGATIYSLGKTFRLSKLLNSRRCDAYDQGSKNPVYIYDNGEHYFKKNGLCSSLDSVSAYASSNAVNPCLLEPFKNAIMCGAFLTGKMVGFSEGTSISNIGEASFILVKQGDTSYKNVLYKISAIANAYGDRFSIYSNLWFIRNIVTTKGPNGIEDIRYGLAYPGADKTFTTSPEPTRTITIVDEHTSSVLRTGTTTSTSASTTTTGSSVTASQTLSPMLNPVEMFVASKAPNAKLDDRLKDLFDCAASKSPSHRYVSSELKDTDRIPTTATRYSYKDCGNKRYAMLFEVPTGSSRPAAGTITIPTQPRPTV</sequence>
<comment type="caution">
    <text evidence="2">The sequence shown here is derived from an EMBL/GenBank/DDBJ whole genome shotgun (WGS) entry which is preliminary data.</text>
</comment>
<evidence type="ECO:0000313" key="3">
    <source>
        <dbReference type="Proteomes" id="UP000321026"/>
    </source>
</evidence>
<organism evidence="2 3">
    <name type="scientific">Candidatus Dojkabacteria bacterium</name>
    <dbReference type="NCBI Taxonomy" id="2099670"/>
    <lineage>
        <taxon>Bacteria</taxon>
        <taxon>Candidatus Dojkabacteria</taxon>
    </lineage>
</organism>
<dbReference type="AlphaFoldDB" id="A0A5C7J4G1"/>
<protein>
    <submittedName>
        <fullName evidence="2">Uncharacterized protein</fullName>
    </submittedName>
</protein>
<evidence type="ECO:0000313" key="2">
    <source>
        <dbReference type="EMBL" id="TXG76431.1"/>
    </source>
</evidence>
<feature type="region of interest" description="Disordered" evidence="1">
    <location>
        <begin position="291"/>
        <end position="311"/>
    </location>
</feature>
<gene>
    <name evidence="2" type="ORF">E6Q11_04725</name>
</gene>
<evidence type="ECO:0000256" key="1">
    <source>
        <dbReference type="SAM" id="MobiDB-lite"/>
    </source>
</evidence>
<name>A0A5C7J4G1_9BACT</name>
<reference evidence="2 3" key="1">
    <citation type="submission" date="2018-09" db="EMBL/GenBank/DDBJ databases">
        <title>Metagenome Assembled Genomes from an Advanced Water Purification Facility.</title>
        <authorList>
            <person name="Stamps B.W."/>
            <person name="Spear J.R."/>
        </authorList>
    </citation>
    <scope>NUCLEOTIDE SEQUENCE [LARGE SCALE GENOMIC DNA]</scope>
    <source>
        <strain evidence="2">Bin_63_2</strain>
    </source>
</reference>
<accession>A0A5C7J4G1</accession>